<evidence type="ECO:0000313" key="3">
    <source>
        <dbReference type="Proteomes" id="UP000053617"/>
    </source>
</evidence>
<dbReference type="InterPro" id="IPR052523">
    <property type="entry name" value="Trichothecene_AcTrans"/>
</dbReference>
<dbReference type="HOGENOM" id="CLU_949960_0_0_1"/>
<dbReference type="CDD" id="cd04301">
    <property type="entry name" value="NAT_SF"/>
    <property type="match status" value="1"/>
</dbReference>
<dbReference type="Gene3D" id="3.40.630.30">
    <property type="match status" value="1"/>
</dbReference>
<protein>
    <submittedName>
        <fullName evidence="2">Rhinocladiella mackenziei CBS 650.93 unplaced genomic scaffold supercont1.2, whole genome shotgun sequence</fullName>
    </submittedName>
</protein>
<dbReference type="Proteomes" id="UP000053617">
    <property type="component" value="Unassembled WGS sequence"/>
</dbReference>
<gene>
    <name evidence="2" type="ORF">Z518_02795</name>
</gene>
<dbReference type="STRING" id="1442369.A0A0D2IQE2"/>
<evidence type="ECO:0000313" key="2">
    <source>
        <dbReference type="EMBL" id="KIX08139.1"/>
    </source>
</evidence>
<feature type="domain" description="N-acetyltransferase" evidence="1">
    <location>
        <begin position="166"/>
        <end position="219"/>
    </location>
</feature>
<dbReference type="SUPFAM" id="SSF55729">
    <property type="entry name" value="Acyl-CoA N-acyltransferases (Nat)"/>
    <property type="match status" value="1"/>
</dbReference>
<evidence type="ECO:0000259" key="1">
    <source>
        <dbReference type="Pfam" id="PF13508"/>
    </source>
</evidence>
<name>A0A0D2IQE2_9EURO</name>
<dbReference type="VEuPathDB" id="FungiDB:Z518_02795"/>
<dbReference type="OrthoDB" id="2115692at2759"/>
<proteinExistence type="predicted"/>
<dbReference type="RefSeq" id="XP_013275275.1">
    <property type="nucleotide sequence ID" value="XM_013419821.1"/>
</dbReference>
<dbReference type="AlphaFoldDB" id="A0A0D2IQE2"/>
<sequence>MLHLYPLSPHRKSDHAYLPAIARIHLAAWLTNPMMRTVFYGPASSHPEFIASNLQRHSKAFVEEYDDERNACRFAVVIDDAWRPDPEEESGKGGGDEDERPKGEVIAAIKYYLVNPNAPTSETASAPSSTAVRTWPPYSNGALASHFWSCLVHVRTRLTALLGPHVLVDNLYTDPVHHRRGAGGMLMQHACAEADAKGWPSMLEASPAGLGVYERVGFRRVIAEDVDQIWVDLKRWENGGDKGKEFSQKRLEEDGGRGDGWYAQVVMVRPATVAGGTTIAVDEAEVGREEAAVV</sequence>
<dbReference type="PANTHER" id="PTHR42791:SF1">
    <property type="entry name" value="N-ACETYLTRANSFERASE DOMAIN-CONTAINING PROTEIN"/>
    <property type="match status" value="1"/>
</dbReference>
<dbReference type="InterPro" id="IPR016181">
    <property type="entry name" value="Acyl_CoA_acyltransferase"/>
</dbReference>
<dbReference type="EMBL" id="KN847476">
    <property type="protein sequence ID" value="KIX08139.1"/>
    <property type="molecule type" value="Genomic_DNA"/>
</dbReference>
<reference evidence="2 3" key="1">
    <citation type="submission" date="2015-01" db="EMBL/GenBank/DDBJ databases">
        <title>The Genome Sequence of Rhinocladiella mackenzie CBS 650.93.</title>
        <authorList>
            <consortium name="The Broad Institute Genomics Platform"/>
            <person name="Cuomo C."/>
            <person name="de Hoog S."/>
            <person name="Gorbushina A."/>
            <person name="Stielow B."/>
            <person name="Teixiera M."/>
            <person name="Abouelleil A."/>
            <person name="Chapman S.B."/>
            <person name="Priest M."/>
            <person name="Young S.K."/>
            <person name="Wortman J."/>
            <person name="Nusbaum C."/>
            <person name="Birren B."/>
        </authorList>
    </citation>
    <scope>NUCLEOTIDE SEQUENCE [LARGE SCALE GENOMIC DNA]</scope>
    <source>
        <strain evidence="2 3">CBS 650.93</strain>
    </source>
</reference>
<dbReference type="InterPro" id="IPR000182">
    <property type="entry name" value="GNAT_dom"/>
</dbReference>
<organism evidence="2 3">
    <name type="scientific">Rhinocladiella mackenziei CBS 650.93</name>
    <dbReference type="NCBI Taxonomy" id="1442369"/>
    <lineage>
        <taxon>Eukaryota</taxon>
        <taxon>Fungi</taxon>
        <taxon>Dikarya</taxon>
        <taxon>Ascomycota</taxon>
        <taxon>Pezizomycotina</taxon>
        <taxon>Eurotiomycetes</taxon>
        <taxon>Chaetothyriomycetidae</taxon>
        <taxon>Chaetothyriales</taxon>
        <taxon>Herpotrichiellaceae</taxon>
        <taxon>Rhinocladiella</taxon>
    </lineage>
</organism>
<dbReference type="GO" id="GO:0016747">
    <property type="term" value="F:acyltransferase activity, transferring groups other than amino-acyl groups"/>
    <property type="evidence" value="ECO:0007669"/>
    <property type="project" value="InterPro"/>
</dbReference>
<dbReference type="Pfam" id="PF13508">
    <property type="entry name" value="Acetyltransf_7"/>
    <property type="match status" value="1"/>
</dbReference>
<dbReference type="GeneID" id="25290866"/>
<accession>A0A0D2IQE2</accession>
<dbReference type="PANTHER" id="PTHR42791">
    <property type="entry name" value="GNAT FAMILY ACETYLTRANSFERASE"/>
    <property type="match status" value="1"/>
</dbReference>
<keyword evidence="3" id="KW-1185">Reference proteome</keyword>